<name>A0A222FHI5_9GAMM</name>
<reference evidence="2 3" key="1">
    <citation type="submission" date="2017-07" db="EMBL/GenBank/DDBJ databases">
        <title>Annotated genome sequence of Bacterioplanes sanyensis isolated from Red Sea.</title>
        <authorList>
            <person name="Rehman Z.U."/>
        </authorList>
    </citation>
    <scope>NUCLEOTIDE SEQUENCE [LARGE SCALE GENOMIC DNA]</scope>
    <source>
        <strain evidence="2 3">NV9</strain>
    </source>
</reference>
<dbReference type="Proteomes" id="UP000202440">
    <property type="component" value="Chromosome"/>
</dbReference>
<evidence type="ECO:0000259" key="1">
    <source>
        <dbReference type="Pfam" id="PF12680"/>
    </source>
</evidence>
<keyword evidence="3" id="KW-1185">Reference proteome</keyword>
<organism evidence="2 3">
    <name type="scientific">Bacterioplanes sanyensis</name>
    <dbReference type="NCBI Taxonomy" id="1249553"/>
    <lineage>
        <taxon>Bacteria</taxon>
        <taxon>Pseudomonadati</taxon>
        <taxon>Pseudomonadota</taxon>
        <taxon>Gammaproteobacteria</taxon>
        <taxon>Oceanospirillales</taxon>
        <taxon>Oceanospirillaceae</taxon>
        <taxon>Bacterioplanes</taxon>
    </lineage>
</organism>
<accession>A0A222FHI5</accession>
<dbReference type="InterPro" id="IPR032710">
    <property type="entry name" value="NTF2-like_dom_sf"/>
</dbReference>
<dbReference type="OrthoDB" id="9812089at2"/>
<dbReference type="KEGG" id="bsan:CHH28_07070"/>
<gene>
    <name evidence="2" type="ORF">CHH28_07070</name>
</gene>
<protein>
    <submittedName>
        <fullName evidence="2">Polyketide cyclase</fullName>
    </submittedName>
</protein>
<sequence>MTAPRIQRQPLMRPHWSDTERANAEAVLDFVQLIMNDHRFDEVLARFGEQPYRQHNRTIADGIGGVVATLRALVKTAPEFSYEVKRVLVDGDQVILHSHATLKAKHRGDDSQGLNIVDIWMVEDGRLVEHWDAVQGLSMSMRLYGLLTGGQVRNANGVF</sequence>
<dbReference type="EMBL" id="CP022530">
    <property type="protein sequence ID" value="ASP38448.1"/>
    <property type="molecule type" value="Genomic_DNA"/>
</dbReference>
<dbReference type="RefSeq" id="WP_094059640.1">
    <property type="nucleotide sequence ID" value="NZ_CP022530.1"/>
</dbReference>
<dbReference type="Gene3D" id="3.10.450.50">
    <property type="match status" value="1"/>
</dbReference>
<dbReference type="Pfam" id="PF12680">
    <property type="entry name" value="SnoaL_2"/>
    <property type="match status" value="1"/>
</dbReference>
<dbReference type="InterPro" id="IPR037401">
    <property type="entry name" value="SnoaL-like"/>
</dbReference>
<evidence type="ECO:0000313" key="3">
    <source>
        <dbReference type="Proteomes" id="UP000202440"/>
    </source>
</evidence>
<feature type="domain" description="SnoaL-like" evidence="1">
    <location>
        <begin position="29"/>
        <end position="130"/>
    </location>
</feature>
<evidence type="ECO:0000313" key="2">
    <source>
        <dbReference type="EMBL" id="ASP38448.1"/>
    </source>
</evidence>
<dbReference type="AlphaFoldDB" id="A0A222FHI5"/>
<dbReference type="SUPFAM" id="SSF54427">
    <property type="entry name" value="NTF2-like"/>
    <property type="match status" value="1"/>
</dbReference>
<proteinExistence type="predicted"/>